<evidence type="ECO:0000256" key="2">
    <source>
        <dbReference type="ARBA" id="ARBA00008193"/>
    </source>
</evidence>
<dbReference type="PANTHER" id="PTHR30506:SF3">
    <property type="entry name" value="UPF0126 INNER MEMBRANE PROTEIN YADS-RELATED"/>
    <property type="match status" value="1"/>
</dbReference>
<evidence type="ECO:0000256" key="6">
    <source>
        <dbReference type="ARBA" id="ARBA00023136"/>
    </source>
</evidence>
<feature type="domain" description="Glycine transporter" evidence="8">
    <location>
        <begin position="98"/>
        <end position="170"/>
    </location>
</feature>
<keyword evidence="5 7" id="KW-1133">Transmembrane helix</keyword>
<feature type="transmembrane region" description="Helical" evidence="7">
    <location>
        <begin position="68"/>
        <end position="87"/>
    </location>
</feature>
<sequence length="212" mass="22533">MFTPDRLLYALDLFGTVVFAISGLLQARRLQLDVFGMLVLAAVTAIGGGTIRDLVLGVPVFWVRQPEYLWSIVLTCVAALPLLRIVSRQWGFWLLLRADALGLATFTTIGASKALALGAPAIVAISMGVLTGVGGGVIRDVFAREIPMVLRKEVYATACIAGAAAFVLLQTATGHTPLAMLAGFALTLLVRLAALRWNWHLPALGRAPSGPE</sequence>
<organism evidence="9 10">
    <name type="scientific">Allofranklinella schreckenbergeri</name>
    <dbReference type="NCBI Taxonomy" id="1076744"/>
    <lineage>
        <taxon>Bacteria</taxon>
        <taxon>Pseudomonadati</taxon>
        <taxon>Pseudomonadota</taxon>
        <taxon>Betaproteobacteria</taxon>
        <taxon>Burkholderiales</taxon>
        <taxon>Comamonadaceae</taxon>
        <taxon>Allofranklinella</taxon>
    </lineage>
</organism>
<feature type="domain" description="Glycine transporter" evidence="8">
    <location>
        <begin position="10"/>
        <end position="80"/>
    </location>
</feature>
<evidence type="ECO:0000256" key="5">
    <source>
        <dbReference type="ARBA" id="ARBA00022989"/>
    </source>
</evidence>
<dbReference type="AlphaFoldDB" id="A0A3M6QB12"/>
<comment type="similarity">
    <text evidence="2">Belongs to the UPF0126 family.</text>
</comment>
<feature type="transmembrane region" description="Helical" evidence="7">
    <location>
        <begin position="121"/>
        <end position="142"/>
    </location>
</feature>
<dbReference type="Pfam" id="PF03458">
    <property type="entry name" value="Gly_transporter"/>
    <property type="match status" value="2"/>
</dbReference>
<keyword evidence="3" id="KW-1003">Cell membrane</keyword>
<dbReference type="Proteomes" id="UP000267521">
    <property type="component" value="Unassembled WGS sequence"/>
</dbReference>
<evidence type="ECO:0000256" key="3">
    <source>
        <dbReference type="ARBA" id="ARBA00022475"/>
    </source>
</evidence>
<dbReference type="PANTHER" id="PTHR30506">
    <property type="entry name" value="INNER MEMBRANE PROTEIN"/>
    <property type="match status" value="1"/>
</dbReference>
<dbReference type="EMBL" id="RDQM01000004">
    <property type="protein sequence ID" value="RMW99681.1"/>
    <property type="molecule type" value="Genomic_DNA"/>
</dbReference>
<protein>
    <submittedName>
        <fullName evidence="9">Trimeric intracellular cation channel family protein</fullName>
    </submittedName>
</protein>
<keyword evidence="6 7" id="KW-0472">Membrane</keyword>
<name>A0A3M6QB12_9BURK</name>
<evidence type="ECO:0000256" key="1">
    <source>
        <dbReference type="ARBA" id="ARBA00004651"/>
    </source>
</evidence>
<reference evidence="9 10" key="1">
    <citation type="submission" date="2018-10" db="EMBL/GenBank/DDBJ databases">
        <title>Comamonadaceae CDC group NO-1 genome sequencing and assembly.</title>
        <authorList>
            <person name="Bernier A.-M."/>
            <person name="Bernard K."/>
        </authorList>
    </citation>
    <scope>NUCLEOTIDE SEQUENCE [LARGE SCALE GENOMIC DNA]</scope>
    <source>
        <strain evidence="9 10">NML970147</strain>
    </source>
</reference>
<evidence type="ECO:0000313" key="9">
    <source>
        <dbReference type="EMBL" id="RMW99681.1"/>
    </source>
</evidence>
<proteinExistence type="inferred from homology"/>
<feature type="transmembrane region" description="Helical" evidence="7">
    <location>
        <begin position="6"/>
        <end position="25"/>
    </location>
</feature>
<keyword evidence="4 7" id="KW-0812">Transmembrane</keyword>
<evidence type="ECO:0000256" key="7">
    <source>
        <dbReference type="SAM" id="Phobius"/>
    </source>
</evidence>
<feature type="transmembrane region" description="Helical" evidence="7">
    <location>
        <begin position="37"/>
        <end position="62"/>
    </location>
</feature>
<feature type="transmembrane region" description="Helical" evidence="7">
    <location>
        <begin position="178"/>
        <end position="199"/>
    </location>
</feature>
<comment type="subcellular location">
    <subcellularLocation>
        <location evidence="1">Cell membrane</location>
        <topology evidence="1">Multi-pass membrane protein</topology>
    </subcellularLocation>
</comment>
<evidence type="ECO:0000259" key="8">
    <source>
        <dbReference type="Pfam" id="PF03458"/>
    </source>
</evidence>
<evidence type="ECO:0000256" key="4">
    <source>
        <dbReference type="ARBA" id="ARBA00022692"/>
    </source>
</evidence>
<accession>A0A3M6QB12</accession>
<evidence type="ECO:0000313" key="10">
    <source>
        <dbReference type="Proteomes" id="UP000267521"/>
    </source>
</evidence>
<comment type="caution">
    <text evidence="9">The sequence shown here is derived from an EMBL/GenBank/DDBJ whole genome shotgun (WGS) entry which is preliminary data.</text>
</comment>
<dbReference type="InterPro" id="IPR005115">
    <property type="entry name" value="Gly_transporter"/>
</dbReference>
<feature type="transmembrane region" description="Helical" evidence="7">
    <location>
        <begin position="154"/>
        <end position="172"/>
    </location>
</feature>
<gene>
    <name evidence="9" type="ORF">EBQ26_04705</name>
</gene>
<dbReference type="GO" id="GO:0005886">
    <property type="term" value="C:plasma membrane"/>
    <property type="evidence" value="ECO:0007669"/>
    <property type="project" value="UniProtKB-SubCell"/>
</dbReference>